<protein>
    <submittedName>
        <fullName evidence="2">Uncharacterized protein</fullName>
    </submittedName>
</protein>
<proteinExistence type="predicted"/>
<dbReference type="EMBL" id="JAVDRL010000008">
    <property type="protein sequence ID" value="MDR6532169.1"/>
    <property type="molecule type" value="Genomic_DNA"/>
</dbReference>
<organism evidence="2 3">
    <name type="scientific">Caulobacter rhizosphaerae</name>
    <dbReference type="NCBI Taxonomy" id="2010972"/>
    <lineage>
        <taxon>Bacteria</taxon>
        <taxon>Pseudomonadati</taxon>
        <taxon>Pseudomonadota</taxon>
        <taxon>Alphaproteobacteria</taxon>
        <taxon>Caulobacterales</taxon>
        <taxon>Caulobacteraceae</taxon>
        <taxon>Caulobacter</taxon>
    </lineage>
</organism>
<evidence type="ECO:0000313" key="2">
    <source>
        <dbReference type="EMBL" id="MDR6532169.1"/>
    </source>
</evidence>
<keyword evidence="1" id="KW-0812">Transmembrane</keyword>
<evidence type="ECO:0000256" key="1">
    <source>
        <dbReference type="SAM" id="Phobius"/>
    </source>
</evidence>
<name>A0ABU1N170_9CAUL</name>
<keyword evidence="1" id="KW-1133">Transmembrane helix</keyword>
<comment type="caution">
    <text evidence="2">The sequence shown here is derived from an EMBL/GenBank/DDBJ whole genome shotgun (WGS) entry which is preliminary data.</text>
</comment>
<keyword evidence="1" id="KW-0472">Membrane</keyword>
<accession>A0ABU1N170</accession>
<gene>
    <name evidence="2" type="ORF">J2800_002925</name>
</gene>
<sequence>MKLKAFGAPRQWWQSNPELGIATGWAVICGGLWLVVRILGVA</sequence>
<reference evidence="2 3" key="1">
    <citation type="submission" date="2023-07" db="EMBL/GenBank/DDBJ databases">
        <title>Sorghum-associated microbial communities from plants grown in Nebraska, USA.</title>
        <authorList>
            <person name="Schachtman D."/>
        </authorList>
    </citation>
    <scope>NUCLEOTIDE SEQUENCE [LARGE SCALE GENOMIC DNA]</scope>
    <source>
        <strain evidence="2 3">DS2154</strain>
    </source>
</reference>
<evidence type="ECO:0000313" key="3">
    <source>
        <dbReference type="Proteomes" id="UP001262754"/>
    </source>
</evidence>
<keyword evidence="3" id="KW-1185">Reference proteome</keyword>
<feature type="transmembrane region" description="Helical" evidence="1">
    <location>
        <begin position="20"/>
        <end position="40"/>
    </location>
</feature>
<dbReference type="Proteomes" id="UP001262754">
    <property type="component" value="Unassembled WGS sequence"/>
</dbReference>
<dbReference type="RefSeq" id="WP_255355511.1">
    <property type="nucleotide sequence ID" value="NZ_BMLD01000004.1"/>
</dbReference>